<dbReference type="AlphaFoldDB" id="A0A851GDT9"/>
<dbReference type="EMBL" id="JACBAZ010000002">
    <property type="protein sequence ID" value="NWK55329.1"/>
    <property type="molecule type" value="Genomic_DNA"/>
</dbReference>
<keyword evidence="3" id="KW-1185">Reference proteome</keyword>
<evidence type="ECO:0000256" key="1">
    <source>
        <dbReference type="SAM" id="MobiDB-lite"/>
    </source>
</evidence>
<dbReference type="PROSITE" id="PS51257">
    <property type="entry name" value="PROKAR_LIPOPROTEIN"/>
    <property type="match status" value="1"/>
</dbReference>
<reference evidence="2 3" key="1">
    <citation type="submission" date="2020-07" db="EMBL/GenBank/DDBJ databases">
        <title>Roseicoccus Jingziensis gen. nov., sp. nov., isolated from coastal seawater.</title>
        <authorList>
            <person name="Feng X."/>
        </authorList>
    </citation>
    <scope>NUCLEOTIDE SEQUENCE [LARGE SCALE GENOMIC DNA]</scope>
    <source>
        <strain evidence="2 3">N1E253</strain>
    </source>
</reference>
<feature type="region of interest" description="Disordered" evidence="1">
    <location>
        <begin position="204"/>
        <end position="232"/>
    </location>
</feature>
<name>A0A851GDT9_9BACT</name>
<feature type="compositionally biased region" description="Basic and acidic residues" evidence="1">
    <location>
        <begin position="210"/>
        <end position="232"/>
    </location>
</feature>
<comment type="caution">
    <text evidence="2">The sequence shown here is derived from an EMBL/GenBank/DDBJ whole genome shotgun (WGS) entry which is preliminary data.</text>
</comment>
<sequence length="253" mass="27838">MKNNTYNIRNGNTLALATGIALSCFTLGISDAEAQRNGKGNKGGKGHGGKGKPGARAHDRGFDLAELGVIRDKIAAHKRLTIGGAGYYDQKNHELRQGHVKVYSMIRHNLVEDRISEQLGRDAVDELLAIGEQAKELQGEDGTLNAEDAATIAAKQRALGKRIAEARESKVNPDILTPKVNERQVHMEELYRFAVDSKTASKGQAATLRRHLDSLEKKEDTAKKDGKISDREHEKLIEETIEVWKAFAKVLKP</sequence>
<dbReference type="RefSeq" id="WP_178931849.1">
    <property type="nucleotide sequence ID" value="NZ_JACBAZ010000002.1"/>
</dbReference>
<evidence type="ECO:0000313" key="3">
    <source>
        <dbReference type="Proteomes" id="UP000557872"/>
    </source>
</evidence>
<protein>
    <submittedName>
        <fullName evidence="2">Uncharacterized protein</fullName>
    </submittedName>
</protein>
<organism evidence="2 3">
    <name type="scientific">Oceaniferula marina</name>
    <dbReference type="NCBI Taxonomy" id="2748318"/>
    <lineage>
        <taxon>Bacteria</taxon>
        <taxon>Pseudomonadati</taxon>
        <taxon>Verrucomicrobiota</taxon>
        <taxon>Verrucomicrobiia</taxon>
        <taxon>Verrucomicrobiales</taxon>
        <taxon>Verrucomicrobiaceae</taxon>
        <taxon>Oceaniferula</taxon>
    </lineage>
</organism>
<proteinExistence type="predicted"/>
<feature type="region of interest" description="Disordered" evidence="1">
    <location>
        <begin position="35"/>
        <end position="58"/>
    </location>
</feature>
<feature type="compositionally biased region" description="Basic residues" evidence="1">
    <location>
        <begin position="42"/>
        <end position="55"/>
    </location>
</feature>
<accession>A0A851GDT9</accession>
<evidence type="ECO:0000313" key="2">
    <source>
        <dbReference type="EMBL" id="NWK55329.1"/>
    </source>
</evidence>
<dbReference type="Proteomes" id="UP000557872">
    <property type="component" value="Unassembled WGS sequence"/>
</dbReference>
<gene>
    <name evidence="2" type="ORF">HW115_06885</name>
</gene>